<reference evidence="9 10" key="1">
    <citation type="submission" date="2024-09" db="EMBL/GenBank/DDBJ databases">
        <authorList>
            <person name="Sun Q."/>
            <person name="Mori K."/>
        </authorList>
    </citation>
    <scope>NUCLEOTIDE SEQUENCE [LARGE SCALE GENOMIC DNA]</scope>
    <source>
        <strain evidence="9 10">CECT 8064</strain>
    </source>
</reference>
<feature type="domain" description="DNA polymerase III delta subunit C-terminal" evidence="8">
    <location>
        <begin position="209"/>
        <end position="316"/>
    </location>
</feature>
<dbReference type="InterPro" id="IPR015199">
    <property type="entry name" value="DNA_pol_III_delta_C"/>
</dbReference>
<evidence type="ECO:0000256" key="1">
    <source>
        <dbReference type="ARBA" id="ARBA00012417"/>
    </source>
</evidence>
<accession>A0ABV5HKT3</accession>
<evidence type="ECO:0000256" key="2">
    <source>
        <dbReference type="ARBA" id="ARBA00014363"/>
    </source>
</evidence>
<evidence type="ECO:0000256" key="6">
    <source>
        <dbReference type="ARBA" id="ARBA00022932"/>
    </source>
</evidence>
<dbReference type="SUPFAM" id="SSF52540">
    <property type="entry name" value="P-loop containing nucleoside triphosphate hydrolases"/>
    <property type="match status" value="1"/>
</dbReference>
<keyword evidence="5" id="KW-0235">DNA replication</keyword>
<dbReference type="PANTHER" id="PTHR11669">
    <property type="entry name" value="REPLICATION FACTOR C / DNA POLYMERASE III GAMMA-TAU SUBUNIT"/>
    <property type="match status" value="1"/>
</dbReference>
<gene>
    <name evidence="9" type="primary">holB</name>
    <name evidence="9" type="ORF">ACFFUV_07255</name>
</gene>
<evidence type="ECO:0000256" key="5">
    <source>
        <dbReference type="ARBA" id="ARBA00022705"/>
    </source>
</evidence>
<dbReference type="Pfam" id="PF09115">
    <property type="entry name" value="DNApol3-delta_C"/>
    <property type="match status" value="1"/>
</dbReference>
<dbReference type="SUPFAM" id="SSF48019">
    <property type="entry name" value="post-AAA+ oligomerization domain-like"/>
    <property type="match status" value="1"/>
</dbReference>
<proteinExistence type="predicted"/>
<evidence type="ECO:0000313" key="10">
    <source>
        <dbReference type="Proteomes" id="UP001589645"/>
    </source>
</evidence>
<dbReference type="RefSeq" id="WP_390190816.1">
    <property type="nucleotide sequence ID" value="NZ_JBHMEP010000001.1"/>
</dbReference>
<dbReference type="NCBIfam" id="TIGR00678">
    <property type="entry name" value="holB"/>
    <property type="match status" value="1"/>
</dbReference>
<evidence type="ECO:0000256" key="3">
    <source>
        <dbReference type="ARBA" id="ARBA00022679"/>
    </source>
</evidence>
<dbReference type="Proteomes" id="UP001589645">
    <property type="component" value="Unassembled WGS sequence"/>
</dbReference>
<evidence type="ECO:0000313" key="9">
    <source>
        <dbReference type="EMBL" id="MFB9134774.1"/>
    </source>
</evidence>
<dbReference type="Pfam" id="PF13177">
    <property type="entry name" value="DNA_pol3_delta2"/>
    <property type="match status" value="1"/>
</dbReference>
<comment type="catalytic activity">
    <reaction evidence="7">
        <text>DNA(n) + a 2'-deoxyribonucleoside 5'-triphosphate = DNA(n+1) + diphosphate</text>
        <dbReference type="Rhea" id="RHEA:22508"/>
        <dbReference type="Rhea" id="RHEA-COMP:17339"/>
        <dbReference type="Rhea" id="RHEA-COMP:17340"/>
        <dbReference type="ChEBI" id="CHEBI:33019"/>
        <dbReference type="ChEBI" id="CHEBI:61560"/>
        <dbReference type="ChEBI" id="CHEBI:173112"/>
        <dbReference type="EC" id="2.7.7.7"/>
    </reaction>
</comment>
<dbReference type="EMBL" id="JBHMEP010000001">
    <property type="protein sequence ID" value="MFB9134774.1"/>
    <property type="molecule type" value="Genomic_DNA"/>
</dbReference>
<evidence type="ECO:0000256" key="7">
    <source>
        <dbReference type="ARBA" id="ARBA00049244"/>
    </source>
</evidence>
<dbReference type="Gene3D" id="1.20.272.10">
    <property type="match status" value="1"/>
</dbReference>
<evidence type="ECO:0000259" key="8">
    <source>
        <dbReference type="Pfam" id="PF09115"/>
    </source>
</evidence>
<sequence length="321" mass="36054">MEMWYPWLDPVWHQWQKNLESGRFSNASLLIAESGMGAEWVIERVSQALMCSNYNSEPCGFCHSCQLMKSNTHPDFHRIEPEKEGKSISVDQIRQCNRFAQESSQLSGTRVIVISPADAMNESAANALLKTLETPSEHCVFLLLAHQSQRLLPTIISRCQQWHIAPPSANELGGWLSATLGHTVGEHVPHINGLSPLKTRQFIEQKRESEYQAICAMLINLVAGDSSQLIELAKKLSSEGTESLAWLWYLLVDAQKVLFSIHEAHCSPQASELANQASYDLLYTQSKALEALIKQLNIHTGLNKELMIINWLTKFEGEACL</sequence>
<keyword evidence="3 9" id="KW-0808">Transferase</keyword>
<dbReference type="PANTHER" id="PTHR11669:SF8">
    <property type="entry name" value="DNA POLYMERASE III SUBUNIT DELTA"/>
    <property type="match status" value="1"/>
</dbReference>
<protein>
    <recommendedName>
        <fullName evidence="2">DNA polymerase III subunit delta'</fullName>
        <ecNumber evidence="1">2.7.7.7</ecNumber>
    </recommendedName>
</protein>
<keyword evidence="10" id="KW-1185">Reference proteome</keyword>
<dbReference type="InterPro" id="IPR050238">
    <property type="entry name" value="DNA_Rep/Repair_Clamp_Loader"/>
</dbReference>
<keyword evidence="4 9" id="KW-0548">Nucleotidyltransferase</keyword>
<name>A0ABV5HKT3_9VIBR</name>
<evidence type="ECO:0000256" key="4">
    <source>
        <dbReference type="ARBA" id="ARBA00022695"/>
    </source>
</evidence>
<keyword evidence="6" id="KW-0239">DNA-directed DNA polymerase</keyword>
<comment type="caution">
    <text evidence="9">The sequence shown here is derived from an EMBL/GenBank/DDBJ whole genome shotgun (WGS) entry which is preliminary data.</text>
</comment>
<dbReference type="InterPro" id="IPR027417">
    <property type="entry name" value="P-loop_NTPase"/>
</dbReference>
<organism evidence="9 10">
    <name type="scientific">Vibrio olivae</name>
    <dbReference type="NCBI Taxonomy" id="1243002"/>
    <lineage>
        <taxon>Bacteria</taxon>
        <taxon>Pseudomonadati</taxon>
        <taxon>Pseudomonadota</taxon>
        <taxon>Gammaproteobacteria</taxon>
        <taxon>Vibrionales</taxon>
        <taxon>Vibrionaceae</taxon>
        <taxon>Vibrio</taxon>
    </lineage>
</organism>
<dbReference type="GO" id="GO:0003887">
    <property type="term" value="F:DNA-directed DNA polymerase activity"/>
    <property type="evidence" value="ECO:0007669"/>
    <property type="project" value="UniProtKB-EC"/>
</dbReference>
<dbReference type="EC" id="2.7.7.7" evidence="1"/>
<dbReference type="InterPro" id="IPR008921">
    <property type="entry name" value="DNA_pol3_clamp-load_cplx_C"/>
</dbReference>
<dbReference type="InterPro" id="IPR004622">
    <property type="entry name" value="DNA_pol_HolB"/>
</dbReference>
<dbReference type="Gene3D" id="3.40.50.300">
    <property type="entry name" value="P-loop containing nucleotide triphosphate hydrolases"/>
    <property type="match status" value="1"/>
</dbReference>